<dbReference type="InterPro" id="IPR007349">
    <property type="entry name" value="DUF418"/>
</dbReference>
<reference evidence="3 4" key="1">
    <citation type="submission" date="2016-10" db="EMBL/GenBank/DDBJ databases">
        <authorList>
            <person name="Varghese N."/>
            <person name="Submissions S."/>
        </authorList>
    </citation>
    <scope>NUCLEOTIDE SEQUENCE [LARGE SCALE GENOMIC DNA]</scope>
    <source>
        <strain evidence="3 4">DSM 13796</strain>
    </source>
</reference>
<evidence type="ECO:0000313" key="4">
    <source>
        <dbReference type="Proteomes" id="UP000182762"/>
    </source>
</evidence>
<dbReference type="PANTHER" id="PTHR30590">
    <property type="entry name" value="INNER MEMBRANE PROTEIN"/>
    <property type="match status" value="1"/>
</dbReference>
<keyword evidence="1" id="KW-1133">Transmembrane helix</keyword>
<evidence type="ECO:0000259" key="2">
    <source>
        <dbReference type="Pfam" id="PF04235"/>
    </source>
</evidence>
<keyword evidence="1" id="KW-0472">Membrane</keyword>
<feature type="domain" description="DUF418" evidence="2">
    <location>
        <begin position="223"/>
        <end position="376"/>
    </location>
</feature>
<dbReference type="InterPro" id="IPR052529">
    <property type="entry name" value="Bact_Transport_Assoc"/>
</dbReference>
<feature type="transmembrane region" description="Helical" evidence="1">
    <location>
        <begin position="93"/>
        <end position="126"/>
    </location>
</feature>
<feature type="transmembrane region" description="Helical" evidence="1">
    <location>
        <begin position="236"/>
        <end position="260"/>
    </location>
</feature>
<dbReference type="GeneID" id="93711601"/>
<feature type="transmembrane region" description="Helical" evidence="1">
    <location>
        <begin position="309"/>
        <end position="327"/>
    </location>
</feature>
<accession>A0A1I6AT41</accession>
<dbReference type="RefSeq" id="WP_061803270.1">
    <property type="nucleotide sequence ID" value="NZ_FOXX01000007.1"/>
</dbReference>
<dbReference type="Pfam" id="PF04235">
    <property type="entry name" value="DUF418"/>
    <property type="match status" value="1"/>
</dbReference>
<sequence length="387" mass="43806">MNGIKDERIATVDLLRGFALLGILLVNMPGFYSPSIYMDSFEDTHSKIYMVIDILGQGSFYPIFATLFGFGFMKIFQTSFKNNVAFTPLFSRRLFLLLCIGCVHAFVIWYGDILILYAVCGFFLLFFQEARGRTFLYWGGALFIIPSIIMILLLIVASFSKAESNAVGVVQPLIDSSISAYRDGSIAEIFSQRFLDWYYINNIGTFPLLFLSVFPFFLIGAFLAKEKGFERIKENVLFIKYVCMICFFAFLFFKVLPYLIGFNVATDFMQDSVGGPLGAIFYITLFMLYGEKIPRFAAQPLQSAGRMALTNYIAQSVVCTLLFYNYGLGFYGNVTVMEGFLLALGFFVVQCIGSSIILKRYSRGPLEHLLRSFTYRGMKNEKNAVGK</sequence>
<protein>
    <recommendedName>
        <fullName evidence="2">DUF418 domain-containing protein</fullName>
    </recommendedName>
</protein>
<feature type="transmembrane region" description="Helical" evidence="1">
    <location>
        <begin position="203"/>
        <end position="224"/>
    </location>
</feature>
<keyword evidence="1" id="KW-0812">Transmembrane</keyword>
<feature type="transmembrane region" description="Helical" evidence="1">
    <location>
        <begin position="135"/>
        <end position="159"/>
    </location>
</feature>
<feature type="transmembrane region" description="Helical" evidence="1">
    <location>
        <begin position="272"/>
        <end position="289"/>
    </location>
</feature>
<proteinExistence type="predicted"/>
<name>A0A1I6AT41_9BACI</name>
<dbReference type="EMBL" id="FOXX01000007">
    <property type="protein sequence ID" value="SFQ71855.1"/>
    <property type="molecule type" value="Genomic_DNA"/>
</dbReference>
<keyword evidence="4" id="KW-1185">Reference proteome</keyword>
<feature type="transmembrane region" description="Helical" evidence="1">
    <location>
        <begin position="339"/>
        <end position="358"/>
    </location>
</feature>
<evidence type="ECO:0000256" key="1">
    <source>
        <dbReference type="SAM" id="Phobius"/>
    </source>
</evidence>
<dbReference type="Proteomes" id="UP000182762">
    <property type="component" value="Unassembled WGS sequence"/>
</dbReference>
<feature type="transmembrane region" description="Helical" evidence="1">
    <location>
        <begin position="18"/>
        <end position="37"/>
    </location>
</feature>
<evidence type="ECO:0000313" key="3">
    <source>
        <dbReference type="EMBL" id="SFQ71855.1"/>
    </source>
</evidence>
<dbReference type="PANTHER" id="PTHR30590:SF2">
    <property type="entry name" value="INNER MEMBRANE PROTEIN"/>
    <property type="match status" value="1"/>
</dbReference>
<comment type="caution">
    <text evidence="3">The sequence shown here is derived from an EMBL/GenBank/DDBJ whole genome shotgun (WGS) entry which is preliminary data.</text>
</comment>
<gene>
    <name evidence="3" type="ORF">SAMN02745910_02975</name>
</gene>
<organism evidence="3 4">
    <name type="scientific">Priestia endophytica DSM 13796</name>
    <dbReference type="NCBI Taxonomy" id="1121089"/>
    <lineage>
        <taxon>Bacteria</taxon>
        <taxon>Bacillati</taxon>
        <taxon>Bacillota</taxon>
        <taxon>Bacilli</taxon>
        <taxon>Bacillales</taxon>
        <taxon>Bacillaceae</taxon>
        <taxon>Priestia</taxon>
    </lineage>
</organism>
<feature type="transmembrane region" description="Helical" evidence="1">
    <location>
        <begin position="49"/>
        <end position="73"/>
    </location>
</feature>